<keyword evidence="10 13" id="KW-0862">Zinc</keyword>
<dbReference type="GO" id="GO:0006508">
    <property type="term" value="P:proteolysis"/>
    <property type="evidence" value="ECO:0007669"/>
    <property type="project" value="UniProtKB-KW"/>
</dbReference>
<keyword evidence="14" id="KW-0732">Signal</keyword>
<evidence type="ECO:0000313" key="16">
    <source>
        <dbReference type="EMBL" id="QBB72224.1"/>
    </source>
</evidence>
<keyword evidence="9" id="KW-0378">Hydrolase</keyword>
<evidence type="ECO:0000256" key="10">
    <source>
        <dbReference type="ARBA" id="ARBA00022833"/>
    </source>
</evidence>
<dbReference type="EC" id="3.4.11.2" evidence="4"/>
<dbReference type="InterPro" id="IPR001930">
    <property type="entry name" value="Peptidase_M1"/>
</dbReference>
<feature type="chain" id="PRO_5019580721" description="Aminopeptidase N" evidence="14">
    <location>
        <begin position="26"/>
        <end position="620"/>
    </location>
</feature>
<evidence type="ECO:0000256" key="14">
    <source>
        <dbReference type="SAM" id="SignalP"/>
    </source>
</evidence>
<evidence type="ECO:0000259" key="15">
    <source>
        <dbReference type="SMART" id="SM01263"/>
    </source>
</evidence>
<dbReference type="PANTHER" id="PTHR45726">
    <property type="entry name" value="LEUKOTRIENE A-4 HYDROLASE"/>
    <property type="match status" value="1"/>
</dbReference>
<protein>
    <recommendedName>
        <fullName evidence="5">Aminopeptidase N</fullName>
        <ecNumber evidence="4">3.4.11.2</ecNumber>
    </recommendedName>
</protein>
<evidence type="ECO:0000256" key="4">
    <source>
        <dbReference type="ARBA" id="ARBA00012564"/>
    </source>
</evidence>
<dbReference type="GO" id="GO:0005737">
    <property type="term" value="C:cytoplasm"/>
    <property type="evidence" value="ECO:0007669"/>
    <property type="project" value="UniProtKB-SubCell"/>
</dbReference>
<keyword evidence="11" id="KW-0482">Metalloprotease</keyword>
<dbReference type="Gene3D" id="1.10.390.10">
    <property type="entry name" value="Neutral Protease Domain 2"/>
    <property type="match status" value="1"/>
</dbReference>
<evidence type="ECO:0000256" key="6">
    <source>
        <dbReference type="ARBA" id="ARBA00022490"/>
    </source>
</evidence>
<feature type="binding site" evidence="13">
    <location>
        <position position="334"/>
    </location>
    <ligand>
        <name>Zn(2+)</name>
        <dbReference type="ChEBI" id="CHEBI:29105"/>
        <note>catalytic</note>
    </ligand>
</feature>
<dbReference type="InterPro" id="IPR027268">
    <property type="entry name" value="Peptidase_M4/M1_CTD_sf"/>
</dbReference>
<dbReference type="InterPro" id="IPR034015">
    <property type="entry name" value="M1_LTA4H"/>
</dbReference>
<dbReference type="Gene3D" id="1.25.40.320">
    <property type="entry name" value="Peptidase M1, leukotriene A4 hydrolase/aminopeptidase C-terminal domain"/>
    <property type="match status" value="1"/>
</dbReference>
<name>A0A411HP18_9GAMM</name>
<evidence type="ECO:0000256" key="7">
    <source>
        <dbReference type="ARBA" id="ARBA00022670"/>
    </source>
</evidence>
<dbReference type="Pfam" id="PF17900">
    <property type="entry name" value="Peptidase_M1_N"/>
    <property type="match status" value="1"/>
</dbReference>
<reference evidence="16 17" key="1">
    <citation type="submission" date="2019-01" db="EMBL/GenBank/DDBJ databases">
        <title>Pseudolysobacter antarctica gen. nov., sp. nov., isolated from Fildes Peninsula, Antarctica.</title>
        <authorList>
            <person name="Wei Z."/>
            <person name="Peng F."/>
        </authorList>
    </citation>
    <scope>NUCLEOTIDE SEQUENCE [LARGE SCALE GENOMIC DNA]</scope>
    <source>
        <strain evidence="16 17">AQ6-296</strain>
    </source>
</reference>
<dbReference type="RefSeq" id="WP_129835989.1">
    <property type="nucleotide sequence ID" value="NZ_CP035704.1"/>
</dbReference>
<evidence type="ECO:0000256" key="1">
    <source>
        <dbReference type="ARBA" id="ARBA00000098"/>
    </source>
</evidence>
<evidence type="ECO:0000256" key="8">
    <source>
        <dbReference type="ARBA" id="ARBA00022723"/>
    </source>
</evidence>
<dbReference type="InterPro" id="IPR049980">
    <property type="entry name" value="LTA4H_cat"/>
</dbReference>
<dbReference type="InterPro" id="IPR045357">
    <property type="entry name" value="Aminopeptidase_N-like_N"/>
</dbReference>
<sequence>MISHRRLLAGLTSVLPLLFSPLVSAADTHSYAEPGKVLVTALDLDLNVAMDKHVLSGHADLSLDWKDKSAHELVLDTRDLSIEQVDLLDAKNKASSLEFELSAADPILGSALHIAMPKQGAKVRITYHTSPNASGLQWLDALQTAGKKHPFLFSQSEAIHARSWVPLQDSPAVRFTYTAHIRTPKELRAAMSADNDINHALDGDFKFSMPQRIPSYLMALSVGDMAVEATGPRSAIFADPGVVKAAVTEFSDTEKMIATAEKLFGAYRWGRYDILVLPPSFPFGGMENPRLTFATPTVLAGDKSLVSLVAHELAHSWSGNLVTNASWDHIWLNEGFTTYVQGRIVEAIYGRDQDLMEFQLSTDALRRSFADDPKLDQHLVPDLKGLDPDDGLSDVPYTKGDWFLRFLEARFGREVFDPFIRGYFDHFAFQSITTPQFVDYLKANLLDKNPGKVSMDEVNEWLQGVGIPKTAPDLQAPRFKIVAANRDKWLAGTLDAKALNGKKYSTQEWEYFLDSLPPKLTLAQMQQLDAAYDLTHTGNAPIGFRWYLHAVRSNYTAAYTAMQAHMIRIGRRILIVPLYVELAKTPDGLALARKIYAEAKPGYHPLTRASVEKALSDTKR</sequence>
<evidence type="ECO:0000256" key="2">
    <source>
        <dbReference type="ARBA" id="ARBA00004496"/>
    </source>
</evidence>
<dbReference type="InterPro" id="IPR038502">
    <property type="entry name" value="M1_LTA-4_hydro/amino_C_sf"/>
</dbReference>
<dbReference type="InterPro" id="IPR016024">
    <property type="entry name" value="ARM-type_fold"/>
</dbReference>
<dbReference type="InterPro" id="IPR015211">
    <property type="entry name" value="Peptidase_M1_C"/>
</dbReference>
<proteinExistence type="inferred from homology"/>
<evidence type="ECO:0000256" key="13">
    <source>
        <dbReference type="PIRSR" id="PIRSR634015-3"/>
    </source>
</evidence>
<feature type="binding site" evidence="13">
    <location>
        <position position="315"/>
    </location>
    <ligand>
        <name>Zn(2+)</name>
        <dbReference type="ChEBI" id="CHEBI:29105"/>
        <note>catalytic</note>
    </ligand>
</feature>
<comment type="cofactor">
    <cofactor evidence="13">
        <name>Zn(2+)</name>
        <dbReference type="ChEBI" id="CHEBI:29105"/>
    </cofactor>
    <text evidence="13">Binds 1 zinc ion per subunit.</text>
</comment>
<keyword evidence="7" id="KW-0645">Protease</keyword>
<keyword evidence="17" id="KW-1185">Reference proteome</keyword>
<dbReference type="EMBL" id="CP035704">
    <property type="protein sequence ID" value="QBB72224.1"/>
    <property type="molecule type" value="Genomic_DNA"/>
</dbReference>
<dbReference type="AlphaFoldDB" id="A0A411HP18"/>
<dbReference type="Proteomes" id="UP000291562">
    <property type="component" value="Chromosome"/>
</dbReference>
<evidence type="ECO:0000313" key="17">
    <source>
        <dbReference type="Proteomes" id="UP000291562"/>
    </source>
</evidence>
<keyword evidence="8 13" id="KW-0479">Metal-binding</keyword>
<evidence type="ECO:0000256" key="9">
    <source>
        <dbReference type="ARBA" id="ARBA00022801"/>
    </source>
</evidence>
<evidence type="ECO:0000256" key="3">
    <source>
        <dbReference type="ARBA" id="ARBA00010136"/>
    </source>
</evidence>
<dbReference type="KEGG" id="xbc:ELE36_18660"/>
<dbReference type="PANTHER" id="PTHR45726:SF3">
    <property type="entry name" value="LEUKOTRIENE A-4 HYDROLASE"/>
    <property type="match status" value="1"/>
</dbReference>
<dbReference type="GO" id="GO:0008237">
    <property type="term" value="F:metallopeptidase activity"/>
    <property type="evidence" value="ECO:0007669"/>
    <property type="project" value="UniProtKB-KW"/>
</dbReference>
<dbReference type="InterPro" id="IPR042097">
    <property type="entry name" value="Aminopeptidase_N-like_N_sf"/>
</dbReference>
<dbReference type="FunFam" id="3.30.2010.30:FF:000001">
    <property type="entry name" value="Leukotriene A(4) hydrolase"/>
    <property type="match status" value="1"/>
</dbReference>
<comment type="catalytic activity">
    <reaction evidence="1">
        <text>Release of an N-terminal amino acid, Xaa-|-Yaa- from a peptide, amide or arylamide. Xaa is preferably Ala, but may be most amino acids including Pro (slow action). When a terminal hydrophobic residue is followed by a prolyl residue, the two may be released as an intact Xaa-Pro dipeptide.</text>
        <dbReference type="EC" id="3.4.11.2"/>
    </reaction>
</comment>
<dbReference type="GO" id="GO:0016285">
    <property type="term" value="F:alanyl aminopeptidase activity"/>
    <property type="evidence" value="ECO:0007669"/>
    <property type="project" value="UniProtKB-EC"/>
</dbReference>
<dbReference type="SMART" id="SM01263">
    <property type="entry name" value="Leuk-A4-hydro_C"/>
    <property type="match status" value="1"/>
</dbReference>
<feature type="binding site" evidence="13">
    <location>
        <position position="311"/>
    </location>
    <ligand>
        <name>Zn(2+)</name>
        <dbReference type="ChEBI" id="CHEBI:29105"/>
        <note>catalytic</note>
    </ligand>
</feature>
<dbReference type="GO" id="GO:0008270">
    <property type="term" value="F:zinc ion binding"/>
    <property type="evidence" value="ECO:0007669"/>
    <property type="project" value="InterPro"/>
</dbReference>
<accession>A0A411HP18</accession>
<dbReference type="SUPFAM" id="SSF48371">
    <property type="entry name" value="ARM repeat"/>
    <property type="match status" value="1"/>
</dbReference>
<gene>
    <name evidence="16" type="ORF">ELE36_18660</name>
</gene>
<dbReference type="Gene3D" id="2.60.40.1730">
    <property type="entry name" value="tricorn interacting facor f3 domain"/>
    <property type="match status" value="1"/>
</dbReference>
<dbReference type="Pfam" id="PF09127">
    <property type="entry name" value="Leuk-A4-hydro_C"/>
    <property type="match status" value="1"/>
</dbReference>
<feature type="signal peptide" evidence="14">
    <location>
        <begin position="1"/>
        <end position="25"/>
    </location>
</feature>
<keyword evidence="6" id="KW-0963">Cytoplasm</keyword>
<dbReference type="Pfam" id="PF01433">
    <property type="entry name" value="Peptidase_M1"/>
    <property type="match status" value="1"/>
</dbReference>
<feature type="active site" description="Proton donor" evidence="12">
    <location>
        <position position="397"/>
    </location>
</feature>
<evidence type="ECO:0000256" key="12">
    <source>
        <dbReference type="PIRSR" id="PIRSR634015-1"/>
    </source>
</evidence>
<dbReference type="Gene3D" id="3.30.2010.30">
    <property type="match status" value="1"/>
</dbReference>
<feature type="domain" description="Peptidase M1 leukotriene A4 hydrolase/aminopeptidase C-terminal" evidence="15">
    <location>
        <begin position="476"/>
        <end position="615"/>
    </location>
</feature>
<comment type="similarity">
    <text evidence="3">Belongs to the peptidase M1 family.</text>
</comment>
<dbReference type="OrthoDB" id="100605at2"/>
<dbReference type="PRINTS" id="PR00756">
    <property type="entry name" value="ALADIPTASE"/>
</dbReference>
<dbReference type="SUPFAM" id="SSF63737">
    <property type="entry name" value="Leukotriene A4 hydrolase N-terminal domain"/>
    <property type="match status" value="1"/>
</dbReference>
<feature type="active site" description="Proton acceptor" evidence="12">
    <location>
        <position position="312"/>
    </location>
</feature>
<evidence type="ECO:0000256" key="11">
    <source>
        <dbReference type="ARBA" id="ARBA00023049"/>
    </source>
</evidence>
<comment type="subcellular location">
    <subcellularLocation>
        <location evidence="2">Cytoplasm</location>
    </subcellularLocation>
</comment>
<organism evidence="16 17">
    <name type="scientific">Pseudolysobacter antarcticus</name>
    <dbReference type="NCBI Taxonomy" id="2511995"/>
    <lineage>
        <taxon>Bacteria</taxon>
        <taxon>Pseudomonadati</taxon>
        <taxon>Pseudomonadota</taxon>
        <taxon>Gammaproteobacteria</taxon>
        <taxon>Lysobacterales</taxon>
        <taxon>Rhodanobacteraceae</taxon>
        <taxon>Pseudolysobacter</taxon>
    </lineage>
</organism>
<evidence type="ECO:0000256" key="5">
    <source>
        <dbReference type="ARBA" id="ARBA00015611"/>
    </source>
</evidence>
<dbReference type="CDD" id="cd09599">
    <property type="entry name" value="M1_LTA4H"/>
    <property type="match status" value="1"/>
</dbReference>
<dbReference type="SUPFAM" id="SSF55486">
    <property type="entry name" value="Metalloproteases ('zincins'), catalytic domain"/>
    <property type="match status" value="1"/>
</dbReference>
<dbReference type="InterPro" id="IPR014782">
    <property type="entry name" value="Peptidase_M1_dom"/>
</dbReference>